<dbReference type="InterPro" id="IPR036322">
    <property type="entry name" value="WD40_repeat_dom_sf"/>
</dbReference>
<dbReference type="Proteomes" id="UP001152795">
    <property type="component" value="Unassembled WGS sequence"/>
</dbReference>
<dbReference type="PROSITE" id="PS50082">
    <property type="entry name" value="WD_REPEATS_2"/>
    <property type="match status" value="3"/>
</dbReference>
<comment type="caution">
    <text evidence="4">The sequence shown here is derived from an EMBL/GenBank/DDBJ whole genome shotgun (WGS) entry which is preliminary data.</text>
</comment>
<dbReference type="GO" id="GO:0030126">
    <property type="term" value="C:COPI vesicle coat"/>
    <property type="evidence" value="ECO:0007669"/>
    <property type="project" value="TreeGrafter"/>
</dbReference>
<dbReference type="InterPro" id="IPR019775">
    <property type="entry name" value="WD40_repeat_CS"/>
</dbReference>
<proteinExistence type="predicted"/>
<dbReference type="InterPro" id="IPR020472">
    <property type="entry name" value="WD40_PAC1"/>
</dbReference>
<name>A0A7D9J2E0_PARCT</name>
<protein>
    <submittedName>
        <fullName evidence="4">Coatomer subunit alpha-like</fullName>
    </submittedName>
</protein>
<dbReference type="EMBL" id="CACRXK020010524">
    <property type="protein sequence ID" value="CAB4019555.1"/>
    <property type="molecule type" value="Genomic_DNA"/>
</dbReference>
<dbReference type="InterPro" id="IPR050844">
    <property type="entry name" value="Coatomer_complex_subunit"/>
</dbReference>
<keyword evidence="5" id="KW-1185">Reference proteome</keyword>
<accession>A0A7D9J2E0</accession>
<dbReference type="SMART" id="SM00320">
    <property type="entry name" value="WD40"/>
    <property type="match status" value="4"/>
</dbReference>
<dbReference type="OrthoDB" id="10261470at2759"/>
<feature type="non-terminal residue" evidence="4">
    <location>
        <position position="542"/>
    </location>
</feature>
<evidence type="ECO:0000256" key="1">
    <source>
        <dbReference type="ARBA" id="ARBA00004347"/>
    </source>
</evidence>
<dbReference type="InterPro" id="IPR015943">
    <property type="entry name" value="WD40/YVTN_repeat-like_dom_sf"/>
</dbReference>
<evidence type="ECO:0000313" key="5">
    <source>
        <dbReference type="Proteomes" id="UP001152795"/>
    </source>
</evidence>
<gene>
    <name evidence="4" type="ORF">PACLA_8A084392</name>
</gene>
<dbReference type="GO" id="GO:0006888">
    <property type="term" value="P:endoplasmic reticulum to Golgi vesicle-mediated transport"/>
    <property type="evidence" value="ECO:0007669"/>
    <property type="project" value="TreeGrafter"/>
</dbReference>
<dbReference type="GO" id="GO:0006891">
    <property type="term" value="P:intra-Golgi vesicle-mediated transport"/>
    <property type="evidence" value="ECO:0007669"/>
    <property type="project" value="TreeGrafter"/>
</dbReference>
<dbReference type="PROSITE" id="PS00678">
    <property type="entry name" value="WD_REPEATS_1"/>
    <property type="match status" value="1"/>
</dbReference>
<dbReference type="AlphaFoldDB" id="A0A7D9J2E0"/>
<dbReference type="InterPro" id="IPR001680">
    <property type="entry name" value="WD40_rpt"/>
</dbReference>
<dbReference type="PROSITE" id="PS50294">
    <property type="entry name" value="WD_REPEATS_REGION"/>
    <property type="match status" value="3"/>
</dbReference>
<dbReference type="PANTHER" id="PTHR19876">
    <property type="entry name" value="COATOMER"/>
    <property type="match status" value="1"/>
</dbReference>
<dbReference type="SUPFAM" id="SSF50978">
    <property type="entry name" value="WD40 repeat-like"/>
    <property type="match status" value="1"/>
</dbReference>
<sequence>MCARFHPSEDLVASASLDQTVRVWDISGLRKKTVAPGSQGIEERIRNVHQTELFGQSDSIVKHVLEGHDRGVNWVSFHPTMPLLVSAADDRQVKLWRMNDSKAWEVDTCRGHYNNVSCTLFHPRQELILSNSEDKSIRVWDMSKRTGVQTFRREHDRFWVMAAHPTLNLFAAGHDSGMIVFKLERERPPYAVHGNTLYYVKERYLRMYEFGTSKDVAVMQLKRGTSRTPYFSLTYNPAENCILLVQSPASNPENSAYELHAVPKDFDSSSPEVSDGKRSAGITAVWVARNRFAVLDKTHTMTTTAHRNVRMTVRQGIAPKHAVARVLPFAGKSVVQIARQDVVFATVPCDRETLARDHETSRSHAKPSNGKVRLRTYQDVFALLVPSCSTSKICSQLQLLLLLNKILWQNRTTTTSLLPTLGCDKSGTSCYHLVTRLMTVTDLLQVVPTRLIYRLFTISDLLEQLVASLLASSILLQDDNNLFQTCQQLGTSSFIGLTPNQKIHLSNLCNSKLTKLKLDCMWSYWLNSKNHLEPCMQISDPQ</sequence>
<comment type="subcellular location">
    <subcellularLocation>
        <location evidence="1">Cytoplasmic vesicle</location>
        <location evidence="1">COPI-coated vesicle membrane</location>
        <topology evidence="1">Peripheral membrane protein</topology>
        <orientation evidence="1">Cytoplasmic side</orientation>
    </subcellularLocation>
</comment>
<dbReference type="GO" id="GO:0006886">
    <property type="term" value="P:intracellular protein transport"/>
    <property type="evidence" value="ECO:0007669"/>
    <property type="project" value="TreeGrafter"/>
</dbReference>
<keyword evidence="3" id="KW-0677">Repeat</keyword>
<keyword evidence="2" id="KW-0853">WD repeat</keyword>
<dbReference type="PANTHER" id="PTHR19876:SF1">
    <property type="entry name" value="COATOMER SUBUNIT ALPHA"/>
    <property type="match status" value="1"/>
</dbReference>
<dbReference type="GO" id="GO:0006890">
    <property type="term" value="P:retrograde vesicle-mediated transport, Golgi to endoplasmic reticulum"/>
    <property type="evidence" value="ECO:0007669"/>
    <property type="project" value="TreeGrafter"/>
</dbReference>
<evidence type="ECO:0000256" key="3">
    <source>
        <dbReference type="ARBA" id="ARBA00022737"/>
    </source>
</evidence>
<organism evidence="4 5">
    <name type="scientific">Paramuricea clavata</name>
    <name type="common">Red gorgonian</name>
    <name type="synonym">Violescent sea-whip</name>
    <dbReference type="NCBI Taxonomy" id="317549"/>
    <lineage>
        <taxon>Eukaryota</taxon>
        <taxon>Metazoa</taxon>
        <taxon>Cnidaria</taxon>
        <taxon>Anthozoa</taxon>
        <taxon>Octocorallia</taxon>
        <taxon>Malacalcyonacea</taxon>
        <taxon>Plexauridae</taxon>
        <taxon>Paramuricea</taxon>
    </lineage>
</organism>
<evidence type="ECO:0000313" key="4">
    <source>
        <dbReference type="EMBL" id="CAB4019555.1"/>
    </source>
</evidence>
<evidence type="ECO:0000256" key="2">
    <source>
        <dbReference type="ARBA" id="ARBA00022574"/>
    </source>
</evidence>
<dbReference type="PRINTS" id="PR00320">
    <property type="entry name" value="GPROTEINBRPT"/>
</dbReference>
<dbReference type="Gene3D" id="2.130.10.10">
    <property type="entry name" value="YVTN repeat-like/Quinoprotein amine dehydrogenase"/>
    <property type="match status" value="1"/>
</dbReference>
<reference evidence="4" key="1">
    <citation type="submission" date="2020-04" db="EMBL/GenBank/DDBJ databases">
        <authorList>
            <person name="Alioto T."/>
            <person name="Alioto T."/>
            <person name="Gomez Garrido J."/>
        </authorList>
    </citation>
    <scope>NUCLEOTIDE SEQUENCE</scope>
    <source>
        <strain evidence="4">A484AB</strain>
    </source>
</reference>
<dbReference type="Pfam" id="PF00400">
    <property type="entry name" value="WD40"/>
    <property type="match status" value="3"/>
</dbReference>